<dbReference type="InterPro" id="IPR027806">
    <property type="entry name" value="HARBI1_dom"/>
</dbReference>
<proteinExistence type="inferred from homology"/>
<evidence type="ECO:0000256" key="5">
    <source>
        <dbReference type="ARBA" id="ARBA00022723"/>
    </source>
</evidence>
<feature type="compositionally biased region" description="Basic and acidic residues" evidence="8">
    <location>
        <begin position="335"/>
        <end position="345"/>
    </location>
</feature>
<dbReference type="GO" id="GO:0046872">
    <property type="term" value="F:metal ion binding"/>
    <property type="evidence" value="ECO:0007669"/>
    <property type="project" value="UniProtKB-KW"/>
</dbReference>
<dbReference type="GO" id="GO:0004518">
    <property type="term" value="F:nuclease activity"/>
    <property type="evidence" value="ECO:0007669"/>
    <property type="project" value="UniProtKB-KW"/>
</dbReference>
<dbReference type="InterPro" id="IPR045249">
    <property type="entry name" value="HARBI1-like"/>
</dbReference>
<evidence type="ECO:0000256" key="8">
    <source>
        <dbReference type="SAM" id="MobiDB-lite"/>
    </source>
</evidence>
<dbReference type="GO" id="GO:0005634">
    <property type="term" value="C:nucleus"/>
    <property type="evidence" value="ECO:0007669"/>
    <property type="project" value="UniProtKB-SubCell"/>
</dbReference>
<dbReference type="GO" id="GO:0016787">
    <property type="term" value="F:hydrolase activity"/>
    <property type="evidence" value="ECO:0007669"/>
    <property type="project" value="UniProtKB-KW"/>
</dbReference>
<protein>
    <submittedName>
        <fullName evidence="10">Nuclease HARBI1</fullName>
    </submittedName>
</protein>
<evidence type="ECO:0000259" key="9">
    <source>
        <dbReference type="Pfam" id="PF13359"/>
    </source>
</evidence>
<evidence type="ECO:0000256" key="3">
    <source>
        <dbReference type="ARBA" id="ARBA00006958"/>
    </source>
</evidence>
<feature type="compositionally biased region" description="Basic and acidic residues" evidence="8">
    <location>
        <begin position="360"/>
        <end position="372"/>
    </location>
</feature>
<dbReference type="Pfam" id="PF13359">
    <property type="entry name" value="DDE_Tnp_4"/>
    <property type="match status" value="1"/>
</dbReference>
<name>A0A8D9E7R5_9HEMI</name>
<organism evidence="10">
    <name type="scientific">Cacopsylla melanoneura</name>
    <dbReference type="NCBI Taxonomy" id="428564"/>
    <lineage>
        <taxon>Eukaryota</taxon>
        <taxon>Metazoa</taxon>
        <taxon>Ecdysozoa</taxon>
        <taxon>Arthropoda</taxon>
        <taxon>Hexapoda</taxon>
        <taxon>Insecta</taxon>
        <taxon>Pterygota</taxon>
        <taxon>Neoptera</taxon>
        <taxon>Paraneoptera</taxon>
        <taxon>Hemiptera</taxon>
        <taxon>Sternorrhyncha</taxon>
        <taxon>Psylloidea</taxon>
        <taxon>Psyllidae</taxon>
        <taxon>Psyllinae</taxon>
        <taxon>Cacopsylla</taxon>
    </lineage>
</organism>
<accession>A0A8D9E7R5</accession>
<comment type="subcellular location">
    <subcellularLocation>
        <location evidence="2">Nucleus</location>
    </subcellularLocation>
</comment>
<keyword evidence="7" id="KW-0539">Nucleus</keyword>
<dbReference type="PANTHER" id="PTHR22930">
    <property type="match status" value="1"/>
</dbReference>
<dbReference type="PANTHER" id="PTHR22930:SF289">
    <property type="entry name" value="DDE TNP4 DOMAIN-CONTAINING PROTEIN-RELATED"/>
    <property type="match status" value="1"/>
</dbReference>
<dbReference type="EMBL" id="HBUF01451801">
    <property type="protein sequence ID" value="CAG6743666.1"/>
    <property type="molecule type" value="Transcribed_RNA"/>
</dbReference>
<keyword evidence="4" id="KW-0540">Nuclease</keyword>
<evidence type="ECO:0000313" key="10">
    <source>
        <dbReference type="EMBL" id="CAG6743666.1"/>
    </source>
</evidence>
<evidence type="ECO:0000256" key="6">
    <source>
        <dbReference type="ARBA" id="ARBA00022801"/>
    </source>
</evidence>
<dbReference type="AlphaFoldDB" id="A0A8D9E7R5"/>
<keyword evidence="6" id="KW-0378">Hydrolase</keyword>
<evidence type="ECO:0000256" key="4">
    <source>
        <dbReference type="ARBA" id="ARBA00022722"/>
    </source>
</evidence>
<evidence type="ECO:0000256" key="7">
    <source>
        <dbReference type="ARBA" id="ARBA00023242"/>
    </source>
</evidence>
<evidence type="ECO:0000256" key="2">
    <source>
        <dbReference type="ARBA" id="ARBA00004123"/>
    </source>
</evidence>
<reference evidence="10" key="1">
    <citation type="submission" date="2021-05" db="EMBL/GenBank/DDBJ databases">
        <authorList>
            <person name="Alioto T."/>
            <person name="Alioto T."/>
            <person name="Gomez Garrido J."/>
        </authorList>
    </citation>
    <scope>NUCLEOTIDE SEQUENCE</scope>
</reference>
<comment type="similarity">
    <text evidence="3">Belongs to the HARBI1 family.</text>
</comment>
<sequence>MDGLDPIVPMDNFEIPDEDYEPPLQRRRRTPVIRERFNYFSELPEEQFKQRFRLKKTTVQMILGLVVDRIKPTVDRFHAIDALTRLLITLRFLATGFFFICAADNFGVSQTSAHDIVQLVVSALLELRHRYIGFPPSLHLLENVKRKFHGIASFPKTIGAVDCTHVRVQYPGGEEGYLYMNRKGYYSKNVQVIAGPDLQIFNVVTRWPGRFHDMTVFNNSRVRYWFENTDMFKDCVLIGDAGYECRPYLLTPLANPQTDAEANYNESLIRTRNVVERTFGVLKRRFPILSTGHFLTGIRVSSNHTERIDNYIVACVILHNIAVSERDPEPEDDESRGQEAEHSYADSEEDEVDQSLQDDSGERHARGRNSRLETRNRLIQTYFSAISRT</sequence>
<feature type="domain" description="DDE Tnp4" evidence="9">
    <location>
        <begin position="161"/>
        <end position="320"/>
    </location>
</feature>
<evidence type="ECO:0000256" key="1">
    <source>
        <dbReference type="ARBA" id="ARBA00001968"/>
    </source>
</evidence>
<keyword evidence="5" id="KW-0479">Metal-binding</keyword>
<comment type="cofactor">
    <cofactor evidence="1">
        <name>a divalent metal cation</name>
        <dbReference type="ChEBI" id="CHEBI:60240"/>
    </cofactor>
</comment>
<feature type="region of interest" description="Disordered" evidence="8">
    <location>
        <begin position="324"/>
        <end position="372"/>
    </location>
</feature>